<dbReference type="Gene3D" id="3.60.110.10">
    <property type="entry name" value="Carbon-nitrogen hydrolase"/>
    <property type="match status" value="1"/>
</dbReference>
<evidence type="ECO:0000259" key="3">
    <source>
        <dbReference type="PROSITE" id="PS50263"/>
    </source>
</evidence>
<dbReference type="KEGG" id="azq:G3580_14360"/>
<organism evidence="4 5">
    <name type="scientific">Nitrogeniibacter mangrovi</name>
    <dbReference type="NCBI Taxonomy" id="2016596"/>
    <lineage>
        <taxon>Bacteria</taxon>
        <taxon>Pseudomonadati</taxon>
        <taxon>Pseudomonadota</taxon>
        <taxon>Betaproteobacteria</taxon>
        <taxon>Rhodocyclales</taxon>
        <taxon>Zoogloeaceae</taxon>
        <taxon>Nitrogeniibacter</taxon>
    </lineage>
</organism>
<dbReference type="PROSITE" id="PS01227">
    <property type="entry name" value="UPF0012"/>
    <property type="match status" value="1"/>
</dbReference>
<reference evidence="4 5" key="1">
    <citation type="submission" date="2020-02" db="EMBL/GenBank/DDBJ databases">
        <title>Nitrogenibacter mangrovi gen. nov., sp. nov. isolated from mangrove sediment, a denitrifying betaproteobacterium.</title>
        <authorList>
            <person name="Liao H."/>
            <person name="Tian Y."/>
        </authorList>
    </citation>
    <scope>NUCLEOTIDE SEQUENCE [LARGE SCALE GENOMIC DNA]</scope>
    <source>
        <strain evidence="4 5">M9-3-2</strain>
    </source>
</reference>
<dbReference type="PANTHER" id="PTHR23088:SF27">
    <property type="entry name" value="DEAMINATED GLUTATHIONE AMIDASE"/>
    <property type="match status" value="1"/>
</dbReference>
<dbReference type="InterPro" id="IPR036526">
    <property type="entry name" value="C-N_Hydrolase_sf"/>
</dbReference>
<comment type="similarity">
    <text evidence="1">Belongs to the carbon-nitrogen hydrolase superfamily. NIT1/NIT2 family.</text>
</comment>
<evidence type="ECO:0000256" key="1">
    <source>
        <dbReference type="ARBA" id="ARBA00010613"/>
    </source>
</evidence>
<dbReference type="GO" id="GO:0016811">
    <property type="term" value="F:hydrolase activity, acting on carbon-nitrogen (but not peptide) bonds, in linear amides"/>
    <property type="evidence" value="ECO:0007669"/>
    <property type="project" value="InterPro"/>
</dbReference>
<accession>A0A6C1B8M7</accession>
<sequence>MSENDPLRIAAIQMISVADVVANLSVAGELIADAAARGASLVALPEYFALMSGDEQAKVRARERDGDGPIQQFLSDTARRHGIWLIGGTVPLVAQADDKVRNACLAYGPDGVRVARYDKIHLFGFDNGQERYAESETIEAGDDVVTFEAGCGRVGLSVCYDLRFPELFRAMGVVDLIVLPAAFTYTTGQAHWDVLLRARAIENQCYVMAPAQGGRHPWGRRTYGDTLIVDPWGKVLERCAEGPGVVSAQIDPDLVAQVRARLPALRHRRFV</sequence>
<dbReference type="EMBL" id="CP048836">
    <property type="protein sequence ID" value="QID18700.1"/>
    <property type="molecule type" value="Genomic_DNA"/>
</dbReference>
<dbReference type="SUPFAM" id="SSF56317">
    <property type="entry name" value="Carbon-nitrogen hydrolase"/>
    <property type="match status" value="1"/>
</dbReference>
<keyword evidence="5" id="KW-1185">Reference proteome</keyword>
<feature type="domain" description="CN hydrolase" evidence="3">
    <location>
        <begin position="7"/>
        <end position="252"/>
    </location>
</feature>
<dbReference type="PANTHER" id="PTHR23088">
    <property type="entry name" value="NITRILASE-RELATED"/>
    <property type="match status" value="1"/>
</dbReference>
<evidence type="ECO:0000313" key="5">
    <source>
        <dbReference type="Proteomes" id="UP000501991"/>
    </source>
</evidence>
<gene>
    <name evidence="4" type="ORF">G3580_14360</name>
</gene>
<dbReference type="AlphaFoldDB" id="A0A6C1B8M7"/>
<evidence type="ECO:0000313" key="4">
    <source>
        <dbReference type="EMBL" id="QID18700.1"/>
    </source>
</evidence>
<dbReference type="PROSITE" id="PS50263">
    <property type="entry name" value="CN_HYDROLASE"/>
    <property type="match status" value="1"/>
</dbReference>
<dbReference type="InterPro" id="IPR001110">
    <property type="entry name" value="UPF0012_CS"/>
</dbReference>
<dbReference type="Proteomes" id="UP000501991">
    <property type="component" value="Chromosome"/>
</dbReference>
<proteinExistence type="inferred from homology"/>
<dbReference type="Pfam" id="PF00795">
    <property type="entry name" value="CN_hydrolase"/>
    <property type="match status" value="1"/>
</dbReference>
<keyword evidence="2 4" id="KW-0378">Hydrolase</keyword>
<name>A0A6C1B8M7_9RHOO</name>
<evidence type="ECO:0000256" key="2">
    <source>
        <dbReference type="ARBA" id="ARBA00022801"/>
    </source>
</evidence>
<dbReference type="InterPro" id="IPR045254">
    <property type="entry name" value="Nit1/2_C-N_Hydrolase"/>
</dbReference>
<dbReference type="CDD" id="cd07572">
    <property type="entry name" value="nit"/>
    <property type="match status" value="1"/>
</dbReference>
<dbReference type="RefSeq" id="WP_173766611.1">
    <property type="nucleotide sequence ID" value="NZ_CP048836.1"/>
</dbReference>
<dbReference type="InterPro" id="IPR003010">
    <property type="entry name" value="C-N_Hydrolase"/>
</dbReference>
<protein>
    <submittedName>
        <fullName evidence="4">Carbon-nitrogen hydrolase family protein</fullName>
    </submittedName>
</protein>